<evidence type="ECO:0000256" key="2">
    <source>
        <dbReference type="SAM" id="Phobius"/>
    </source>
</evidence>
<keyword evidence="2" id="KW-0472">Membrane</keyword>
<evidence type="ECO:0000256" key="1">
    <source>
        <dbReference type="SAM" id="MobiDB-lite"/>
    </source>
</evidence>
<evidence type="ECO:0008006" key="6">
    <source>
        <dbReference type="Google" id="ProtNLM"/>
    </source>
</evidence>
<feature type="chain" id="PRO_5016439578" description="Anther-specific protein BCP1-like" evidence="3">
    <location>
        <begin position="23"/>
        <end position="104"/>
    </location>
</feature>
<gene>
    <name evidence="4" type="ORF">F511_12414</name>
</gene>
<keyword evidence="2" id="KW-1133">Transmembrane helix</keyword>
<organism evidence="4 5">
    <name type="scientific">Dorcoceras hygrometricum</name>
    <dbReference type="NCBI Taxonomy" id="472368"/>
    <lineage>
        <taxon>Eukaryota</taxon>
        <taxon>Viridiplantae</taxon>
        <taxon>Streptophyta</taxon>
        <taxon>Embryophyta</taxon>
        <taxon>Tracheophyta</taxon>
        <taxon>Spermatophyta</taxon>
        <taxon>Magnoliopsida</taxon>
        <taxon>eudicotyledons</taxon>
        <taxon>Gunneridae</taxon>
        <taxon>Pentapetalae</taxon>
        <taxon>asterids</taxon>
        <taxon>lamiids</taxon>
        <taxon>Lamiales</taxon>
        <taxon>Gesneriaceae</taxon>
        <taxon>Didymocarpoideae</taxon>
        <taxon>Trichosporeae</taxon>
        <taxon>Loxocarpinae</taxon>
        <taxon>Dorcoceras</taxon>
    </lineage>
</organism>
<evidence type="ECO:0000313" key="4">
    <source>
        <dbReference type="EMBL" id="KZV40019.1"/>
    </source>
</evidence>
<feature type="transmembrane region" description="Helical" evidence="2">
    <location>
        <begin position="81"/>
        <end position="103"/>
    </location>
</feature>
<evidence type="ECO:0000313" key="5">
    <source>
        <dbReference type="Proteomes" id="UP000250235"/>
    </source>
</evidence>
<sequence length="104" mass="9865">MARQALFVLALIFFAAMGMASAASHAAAPAANTGDAPDPFDETVVGNNAGSVDAAPIGGPVPPGAFPDVPTATAPSPNSGAVMLDGAAIVGAGVVAAVAGSFFI</sequence>
<protein>
    <recommendedName>
        <fullName evidence="6">Anther-specific protein BCP1-like</fullName>
    </recommendedName>
</protein>
<reference evidence="4 5" key="1">
    <citation type="journal article" date="2015" name="Proc. Natl. Acad. Sci. U.S.A.">
        <title>The resurrection genome of Boea hygrometrica: A blueprint for survival of dehydration.</title>
        <authorList>
            <person name="Xiao L."/>
            <person name="Yang G."/>
            <person name="Zhang L."/>
            <person name="Yang X."/>
            <person name="Zhao S."/>
            <person name="Ji Z."/>
            <person name="Zhou Q."/>
            <person name="Hu M."/>
            <person name="Wang Y."/>
            <person name="Chen M."/>
            <person name="Xu Y."/>
            <person name="Jin H."/>
            <person name="Xiao X."/>
            <person name="Hu G."/>
            <person name="Bao F."/>
            <person name="Hu Y."/>
            <person name="Wan P."/>
            <person name="Li L."/>
            <person name="Deng X."/>
            <person name="Kuang T."/>
            <person name="Xiang C."/>
            <person name="Zhu J.K."/>
            <person name="Oliver M.J."/>
            <person name="He Y."/>
        </authorList>
    </citation>
    <scope>NUCLEOTIDE SEQUENCE [LARGE SCALE GENOMIC DNA]</scope>
    <source>
        <strain evidence="5">cv. XS01</strain>
    </source>
</reference>
<keyword evidence="2" id="KW-0812">Transmembrane</keyword>
<feature type="signal peptide" evidence="3">
    <location>
        <begin position="1"/>
        <end position="22"/>
    </location>
</feature>
<dbReference type="AlphaFoldDB" id="A0A2Z7BZV6"/>
<feature type="compositionally biased region" description="Low complexity" evidence="1">
    <location>
        <begin position="28"/>
        <end position="37"/>
    </location>
</feature>
<dbReference type="EMBL" id="KV000740">
    <property type="protein sequence ID" value="KZV40019.1"/>
    <property type="molecule type" value="Genomic_DNA"/>
</dbReference>
<name>A0A2Z7BZV6_9LAMI</name>
<feature type="region of interest" description="Disordered" evidence="1">
    <location>
        <begin position="28"/>
        <end position="72"/>
    </location>
</feature>
<keyword evidence="5" id="KW-1185">Reference proteome</keyword>
<keyword evidence="3" id="KW-0732">Signal</keyword>
<proteinExistence type="predicted"/>
<dbReference type="Proteomes" id="UP000250235">
    <property type="component" value="Unassembled WGS sequence"/>
</dbReference>
<evidence type="ECO:0000256" key="3">
    <source>
        <dbReference type="SAM" id="SignalP"/>
    </source>
</evidence>
<accession>A0A2Z7BZV6</accession>